<evidence type="ECO:0000256" key="5">
    <source>
        <dbReference type="ARBA" id="ARBA00022806"/>
    </source>
</evidence>
<name>A0ABS5UUP2_9BIFI</name>
<sequence length="1415" mass="153692">MNEQMNPTWLLDGIERDGASRLVIGVPGAGKTEYALSVLLEGLHRYGGSHAVMTVSGRIAADQLGNRVIRERGFSTQARPVTTLGAVAFRVIAASRAESGLPEPRLLNGAEQDALLRQVLAAHMAHAVAGDECATCLLLREYFAQAQWASLITDSSNAVAGGSTSAEVLARGISDAFISQLRDMLARLDELGVGPREEPSLLDAVRSDARLLVQWRLAFALRAEYIHAQAEAYPEQYRLDASYLLVAGAREVKEIRERRLGRTSEDLPRSSRSDAGVESEQSVVPRLIVVDDVQDITLAGMRFLEELHESGTAIVLVGNPDEAVQTFRGSYPEYLMHRAVTGQLHAVVVPVEAQAASTPHPVGEPNYAQVVASRVSLSIPSEEEEDLPLTKRPGKLTQALNAGAGDYSDDQSLLTGLYRSAREELDDVVWRIKRAHLDHHVRWNDMAIIAHDNATVRTFGERLRRDGVPVRYSSVTRPLKDEPFVQGLFALVELARLRVEGLAQCQMTLAQIAAYVRARVRTLMNGPLITTGNKPGQGRPARLAPIDSAMDALESLASVAGGEGALSTLVDGWHALRNSAVSVDEPSPTADEADDPVADTSDATDTAQHHGGPGIASVIAVDDTMMDRTSRNDLAFGIDALYVMLALDDDTAPAQQVLASVNAVLGNDPQARAFVNLWNLVDRIGVAMRSLPQDQRNTPANALSVAWQAAGVAAPWQKVALTNTPDGRAANDRLDAAMRLFQFAEDSTASATITGFIAQVRNMQVQADSLAHVGPVEDAVSLTTPAGAVGRHWPYVWIPAIEQDGWPNLASRNTMFGGEELAELVLRGTLAGTDAHGHDPRYMAVLSSEKKSFLVSLTRASKRVFVSAVWSDDTSPSDFLFGYLPERYLRDVKKAVFTTVGYSAKAVEAGESVNDNELYAGLDSNPRDLVAAARVMLAETSDANSRQQDAAAALGILTAHGIEAADPENWAFTQCSKQSDEVEASPRQSQQQREQQRQQSDSKPVVTLSPSAVDGLWACPVCWMLEHQFAGPQPGSVNAGFGTLIHAVAQQGSEEHLDRLDTDAHVLQSLGLDDASSKPQRVQAVRDRLMAIYQEQRPDPNAIADVRERYQALRKDEAATDMLQNIASYFVMSADESYLGKNFGKFNIGTLQDVDCELQFSARFDINDILAAYNALPGMNTIDRSTLLELMGVLVQGWPEGMSEDLTVRLSGRMDRVEQRVLADGSSNIRLIDYKTGALPNGKQVFNDLQLVCYQLGLVFPEHGPRGAAALRKAPNIGQSELFHVAEKETPADNHAPEGAFQPPLFVDGSLNAEPFTQRFWFSTADKFLDLPGILPEQQPDNVSDEAWQQFLSLAGTQAMWSLTMIARVFYAAAASRSATLDAHPQSAHVEHCRMKNVCPACAGQVDTVFETRQA</sequence>
<evidence type="ECO:0000313" key="13">
    <source>
        <dbReference type="Proteomes" id="UP000711736"/>
    </source>
</evidence>
<keyword evidence="6" id="KW-0269">Exonuclease</keyword>
<dbReference type="Pfam" id="PF12705">
    <property type="entry name" value="PDDEXK_1"/>
    <property type="match status" value="1"/>
</dbReference>
<evidence type="ECO:0000256" key="10">
    <source>
        <dbReference type="SAM" id="MobiDB-lite"/>
    </source>
</evidence>
<dbReference type="Gene3D" id="1.10.486.10">
    <property type="entry name" value="PCRA, domain 4"/>
    <property type="match status" value="1"/>
</dbReference>
<dbReference type="InterPro" id="IPR038726">
    <property type="entry name" value="PDDEXK_AddAB-type"/>
</dbReference>
<evidence type="ECO:0000256" key="4">
    <source>
        <dbReference type="ARBA" id="ARBA00022801"/>
    </source>
</evidence>
<keyword evidence="4 9" id="KW-0378">Hydrolase</keyword>
<dbReference type="Proteomes" id="UP000711736">
    <property type="component" value="Unassembled WGS sequence"/>
</dbReference>
<accession>A0ABS5UUP2</accession>
<gene>
    <name evidence="12" type="ORF">JS530_03215</name>
</gene>
<evidence type="ECO:0000256" key="2">
    <source>
        <dbReference type="ARBA" id="ARBA00022741"/>
    </source>
</evidence>
<keyword evidence="5 9" id="KW-0347">Helicase</keyword>
<evidence type="ECO:0000259" key="11">
    <source>
        <dbReference type="PROSITE" id="PS51198"/>
    </source>
</evidence>
<dbReference type="Gene3D" id="3.40.50.300">
    <property type="entry name" value="P-loop containing nucleotide triphosphate hydrolases"/>
    <property type="match status" value="3"/>
</dbReference>
<reference evidence="12 13" key="1">
    <citation type="journal article" date="2021" name="Environ. Microbiol.">
        <title>Genetic insights into the dark matter of the mammalian gut microbiota through targeted genome reconstruction.</title>
        <authorList>
            <person name="Lugli G.A."/>
            <person name="Alessandri G."/>
            <person name="Milani C."/>
            <person name="Viappiani A."/>
            <person name="Fontana F."/>
            <person name="Tarracchini C."/>
            <person name="Mancabelli L."/>
            <person name="Argentini C."/>
            <person name="Ruiz L."/>
            <person name="Margolles A."/>
            <person name="van Sinderen D."/>
            <person name="Turroni F."/>
            <person name="Ventura M."/>
        </authorList>
    </citation>
    <scope>NUCLEOTIDE SEQUENCE [LARGE SCALE GENOMIC DNA]</scope>
    <source>
        <strain evidence="12 13">LC6</strain>
    </source>
</reference>
<dbReference type="SUPFAM" id="SSF52540">
    <property type="entry name" value="P-loop containing nucleoside triphosphate hydrolases"/>
    <property type="match status" value="1"/>
</dbReference>
<keyword evidence="1" id="KW-0540">Nuclease</keyword>
<evidence type="ECO:0000313" key="12">
    <source>
        <dbReference type="EMBL" id="MBT1174527.1"/>
    </source>
</evidence>
<dbReference type="PANTHER" id="PTHR11070">
    <property type="entry name" value="UVRD / RECB / PCRA DNA HELICASE FAMILY MEMBER"/>
    <property type="match status" value="1"/>
</dbReference>
<protein>
    <submittedName>
        <fullName evidence="12">PD-(D/E)XK nuclease family protein</fullName>
    </submittedName>
</protein>
<dbReference type="InterPro" id="IPR014016">
    <property type="entry name" value="UvrD-like_ATP-bd"/>
</dbReference>
<proteinExistence type="predicted"/>
<dbReference type="InterPro" id="IPR000212">
    <property type="entry name" value="DNA_helicase_UvrD/REP"/>
</dbReference>
<evidence type="ECO:0000256" key="1">
    <source>
        <dbReference type="ARBA" id="ARBA00022722"/>
    </source>
</evidence>
<evidence type="ECO:0000256" key="3">
    <source>
        <dbReference type="ARBA" id="ARBA00022763"/>
    </source>
</evidence>
<dbReference type="RefSeq" id="WP_214375778.1">
    <property type="nucleotide sequence ID" value="NZ_JAFEJU010000002.1"/>
</dbReference>
<dbReference type="EMBL" id="JAFEJU010000002">
    <property type="protein sequence ID" value="MBT1174527.1"/>
    <property type="molecule type" value="Genomic_DNA"/>
</dbReference>
<keyword evidence="7 9" id="KW-0067">ATP-binding</keyword>
<feature type="region of interest" description="Disordered" evidence="10">
    <location>
        <begin position="581"/>
        <end position="614"/>
    </location>
</feature>
<evidence type="ECO:0000256" key="6">
    <source>
        <dbReference type="ARBA" id="ARBA00022839"/>
    </source>
</evidence>
<organism evidence="12 13">
    <name type="scientific">Bifidobacterium colobi</name>
    <dbReference type="NCBI Taxonomy" id="2809026"/>
    <lineage>
        <taxon>Bacteria</taxon>
        <taxon>Bacillati</taxon>
        <taxon>Actinomycetota</taxon>
        <taxon>Actinomycetes</taxon>
        <taxon>Bifidobacteriales</taxon>
        <taxon>Bifidobacteriaceae</taxon>
        <taxon>Bifidobacterium</taxon>
    </lineage>
</organism>
<feature type="domain" description="UvrD-like helicase ATP-binding" evidence="11">
    <location>
        <begin position="4"/>
        <end position="358"/>
    </location>
</feature>
<feature type="region of interest" description="Disordered" evidence="10">
    <location>
        <begin position="975"/>
        <end position="1007"/>
    </location>
</feature>
<dbReference type="PROSITE" id="PS51198">
    <property type="entry name" value="UVRD_HELICASE_ATP_BIND"/>
    <property type="match status" value="1"/>
</dbReference>
<evidence type="ECO:0000256" key="8">
    <source>
        <dbReference type="ARBA" id="ARBA00023204"/>
    </source>
</evidence>
<feature type="compositionally biased region" description="Low complexity" evidence="10">
    <location>
        <begin position="985"/>
        <end position="999"/>
    </location>
</feature>
<evidence type="ECO:0000256" key="7">
    <source>
        <dbReference type="ARBA" id="ARBA00022840"/>
    </source>
</evidence>
<keyword evidence="8" id="KW-0234">DNA repair</keyword>
<dbReference type="PANTHER" id="PTHR11070:SF59">
    <property type="entry name" value="DNA 3'-5' HELICASE"/>
    <property type="match status" value="1"/>
</dbReference>
<keyword evidence="2 9" id="KW-0547">Nucleotide-binding</keyword>
<keyword evidence="13" id="KW-1185">Reference proteome</keyword>
<keyword evidence="3" id="KW-0227">DNA damage</keyword>
<comment type="caution">
    <text evidence="12">The sequence shown here is derived from an EMBL/GenBank/DDBJ whole genome shotgun (WGS) entry which is preliminary data.</text>
</comment>
<dbReference type="InterPro" id="IPR027417">
    <property type="entry name" value="P-loop_NTPase"/>
</dbReference>
<evidence type="ECO:0000256" key="9">
    <source>
        <dbReference type="PROSITE-ProRule" id="PRU00560"/>
    </source>
</evidence>
<feature type="binding site" evidence="9">
    <location>
        <begin position="25"/>
        <end position="32"/>
    </location>
    <ligand>
        <name>ATP</name>
        <dbReference type="ChEBI" id="CHEBI:30616"/>
    </ligand>
</feature>